<dbReference type="Pfam" id="PF09685">
    <property type="entry name" value="MamF_MmsF"/>
    <property type="match status" value="1"/>
</dbReference>
<gene>
    <name evidence="6" type="ORF">CAC64_03700</name>
</gene>
<name>A0AAN3BQI6_LISMN</name>
<reference evidence="6 7" key="1">
    <citation type="submission" date="2018-06" db="EMBL/GenBank/DDBJ databases">
        <authorList>
            <consortium name="PulseNet: The National Subtyping Network for Foodborne Disease Surveillance"/>
            <person name="Tarr C.L."/>
            <person name="Trees E."/>
            <person name="Katz L.S."/>
            <person name="Carleton-Romer H.A."/>
            <person name="Stroika S."/>
            <person name="Kucerova Z."/>
            <person name="Roache K.F."/>
            <person name="Sabol A.L."/>
            <person name="Besser J."/>
            <person name="Gerner-Smidt P."/>
        </authorList>
    </citation>
    <scope>NUCLEOTIDE SEQUENCE [LARGE SCALE GENOMIC DNA]</scope>
    <source>
        <strain evidence="6 7">PNUSAL003001</strain>
    </source>
</reference>
<evidence type="ECO:0000256" key="1">
    <source>
        <dbReference type="ARBA" id="ARBA00004141"/>
    </source>
</evidence>
<accession>A0AAN3BQI6</accession>
<keyword evidence="3 5" id="KW-1133">Transmembrane helix</keyword>
<comment type="subcellular location">
    <subcellularLocation>
        <location evidence="1">Membrane</location>
        <topology evidence="1">Multi-pass membrane protein</topology>
    </subcellularLocation>
</comment>
<keyword evidence="2 5" id="KW-0812">Transmembrane</keyword>
<evidence type="ECO:0000256" key="5">
    <source>
        <dbReference type="SAM" id="Phobius"/>
    </source>
</evidence>
<dbReference type="AlphaFoldDB" id="A0AAN3BQI6"/>
<evidence type="ECO:0000256" key="3">
    <source>
        <dbReference type="ARBA" id="ARBA00022989"/>
    </source>
</evidence>
<dbReference type="InterPro" id="IPR019109">
    <property type="entry name" value="MamF_MmsF"/>
</dbReference>
<evidence type="ECO:0000313" key="6">
    <source>
        <dbReference type="EMBL" id="EAG4183420.1"/>
    </source>
</evidence>
<keyword evidence="4 5" id="KW-0472">Membrane</keyword>
<feature type="transmembrane region" description="Helical" evidence="5">
    <location>
        <begin position="41"/>
        <end position="62"/>
    </location>
</feature>
<evidence type="ECO:0000256" key="2">
    <source>
        <dbReference type="ARBA" id="ARBA00022692"/>
    </source>
</evidence>
<organism evidence="6 7">
    <name type="scientific">Listeria monocytogenes</name>
    <dbReference type="NCBI Taxonomy" id="1639"/>
    <lineage>
        <taxon>Bacteria</taxon>
        <taxon>Bacillati</taxon>
        <taxon>Bacillota</taxon>
        <taxon>Bacilli</taxon>
        <taxon>Bacillales</taxon>
        <taxon>Listeriaceae</taxon>
        <taxon>Listeria</taxon>
    </lineage>
</organism>
<evidence type="ECO:0000313" key="7">
    <source>
        <dbReference type="Proteomes" id="UP000531172"/>
    </source>
</evidence>
<dbReference type="EMBL" id="AABBWO010000002">
    <property type="protein sequence ID" value="EAG4183420.1"/>
    <property type="molecule type" value="Genomic_DNA"/>
</dbReference>
<protein>
    <submittedName>
        <fullName evidence="6">DUF4870 domain-containing protein</fullName>
    </submittedName>
</protein>
<evidence type="ECO:0000256" key="4">
    <source>
        <dbReference type="ARBA" id="ARBA00023136"/>
    </source>
</evidence>
<feature type="transmembrane region" description="Helical" evidence="5">
    <location>
        <begin position="6"/>
        <end position="29"/>
    </location>
</feature>
<sequence length="117" mass="13171">MNDHRILNALSYFSILFAPIIVPVLIWIFAKSEEVSHHAKVALLTHIIPTIIGILCFSSVFVTAMTNSGFLSSFTFFITASLFIFTLTALVGLFIFNIVRGIQMLCVTKEEEEDIWI</sequence>
<dbReference type="Proteomes" id="UP000531172">
    <property type="component" value="Unassembled WGS sequence"/>
</dbReference>
<proteinExistence type="predicted"/>
<feature type="transmembrane region" description="Helical" evidence="5">
    <location>
        <begin position="74"/>
        <end position="99"/>
    </location>
</feature>
<comment type="caution">
    <text evidence="6">The sequence shown here is derived from an EMBL/GenBank/DDBJ whole genome shotgun (WGS) entry which is preliminary data.</text>
</comment>